<dbReference type="Gene3D" id="3.40.50.850">
    <property type="entry name" value="Isochorismatase-like"/>
    <property type="match status" value="1"/>
</dbReference>
<dbReference type="AlphaFoldDB" id="A0AAW6TCI6"/>
<dbReference type="Pfam" id="PF00857">
    <property type="entry name" value="Isochorismatase"/>
    <property type="match status" value="1"/>
</dbReference>
<dbReference type="EC" id="3.5.1.19" evidence="6"/>
<gene>
    <name evidence="9" type="ORF">QF206_10025</name>
</gene>
<keyword evidence="4" id="KW-0378">Hydrolase</keyword>
<protein>
    <recommendedName>
        <fullName evidence="6">nicotinamidase</fullName>
        <ecNumber evidence="6">3.5.1.19</ecNumber>
    </recommendedName>
    <alternativeName>
        <fullName evidence="7">Nicotinamide deamidase</fullName>
    </alternativeName>
</protein>
<dbReference type="InterPro" id="IPR000868">
    <property type="entry name" value="Isochorismatase-like_dom"/>
</dbReference>
<comment type="pathway">
    <text evidence="5">Cofactor biosynthesis; nicotinate biosynthesis; nicotinate from nicotinamide: step 1/1.</text>
</comment>
<dbReference type="InterPro" id="IPR052347">
    <property type="entry name" value="Isochorismatase_Nicotinamidase"/>
</dbReference>
<evidence type="ECO:0000256" key="3">
    <source>
        <dbReference type="ARBA" id="ARBA00022723"/>
    </source>
</evidence>
<organism evidence="9 10">
    <name type="scientific">Ruicaihuangia caeni</name>
    <dbReference type="NCBI Taxonomy" id="3042517"/>
    <lineage>
        <taxon>Bacteria</taxon>
        <taxon>Bacillati</taxon>
        <taxon>Actinomycetota</taxon>
        <taxon>Actinomycetes</taxon>
        <taxon>Micrococcales</taxon>
        <taxon>Microbacteriaceae</taxon>
        <taxon>Ruicaihuangia</taxon>
    </lineage>
</organism>
<evidence type="ECO:0000256" key="5">
    <source>
        <dbReference type="ARBA" id="ARBA00037900"/>
    </source>
</evidence>
<evidence type="ECO:0000259" key="8">
    <source>
        <dbReference type="Pfam" id="PF00857"/>
    </source>
</evidence>
<name>A0AAW6TCI6_9MICO</name>
<proteinExistence type="inferred from homology"/>
<dbReference type="GO" id="GO:0008936">
    <property type="term" value="F:nicotinamidase activity"/>
    <property type="evidence" value="ECO:0007669"/>
    <property type="project" value="UniProtKB-EC"/>
</dbReference>
<reference evidence="9 10" key="1">
    <citation type="submission" date="2023-04" db="EMBL/GenBank/DDBJ databases">
        <title>Klugiella caeni sp. nov. isolated from the sludge of biochemical tank.</title>
        <authorList>
            <person name="Geng K."/>
        </authorList>
    </citation>
    <scope>NUCLEOTIDE SEQUENCE [LARGE SCALE GENOMIC DNA]</scope>
    <source>
        <strain evidence="9 10">YN-L-19</strain>
    </source>
</reference>
<dbReference type="GO" id="GO:0046872">
    <property type="term" value="F:metal ion binding"/>
    <property type="evidence" value="ECO:0007669"/>
    <property type="project" value="UniProtKB-KW"/>
</dbReference>
<evidence type="ECO:0000313" key="9">
    <source>
        <dbReference type="EMBL" id="MDI2099297.1"/>
    </source>
</evidence>
<feature type="domain" description="Isochorismatase-like" evidence="8">
    <location>
        <begin position="4"/>
        <end position="185"/>
    </location>
</feature>
<dbReference type="SUPFAM" id="SSF52499">
    <property type="entry name" value="Isochorismatase-like hydrolases"/>
    <property type="match status" value="1"/>
</dbReference>
<dbReference type="GO" id="GO:0019363">
    <property type="term" value="P:pyridine nucleotide biosynthetic process"/>
    <property type="evidence" value="ECO:0007669"/>
    <property type="project" value="UniProtKB-KW"/>
</dbReference>
<dbReference type="PANTHER" id="PTHR11080">
    <property type="entry name" value="PYRAZINAMIDASE/NICOTINAMIDASE"/>
    <property type="match status" value="1"/>
</dbReference>
<comment type="caution">
    <text evidence="9">The sequence shown here is derived from an EMBL/GenBank/DDBJ whole genome shotgun (WGS) entry which is preliminary data.</text>
</comment>
<sequence>MTKALFIIDVQNDFTEGGALGVTGGAEVARRITELLAASDYDVVFASRDWHDADNDNGGHFSETPDYVDTWPPHCVAGTPGAEYHPALDVEAIDVHIRKGQGKPDYSIFQGRTDAGASLREALDEHRVTEIDVVGIATDHCVRASALDALAAGRKVRVLERYTAGVDEEASAEALAEVRSAGGQVAYDARAEG</sequence>
<comment type="similarity">
    <text evidence="1">Belongs to the isochorismatase family.</text>
</comment>
<keyword evidence="10" id="KW-1185">Reference proteome</keyword>
<evidence type="ECO:0000256" key="7">
    <source>
        <dbReference type="ARBA" id="ARBA00043224"/>
    </source>
</evidence>
<evidence type="ECO:0000256" key="1">
    <source>
        <dbReference type="ARBA" id="ARBA00006336"/>
    </source>
</evidence>
<dbReference type="RefSeq" id="WP_281489089.1">
    <property type="nucleotide sequence ID" value="NZ_JASATX010000004.1"/>
</dbReference>
<dbReference type="InterPro" id="IPR036380">
    <property type="entry name" value="Isochorismatase-like_sf"/>
</dbReference>
<keyword evidence="2" id="KW-0662">Pyridine nucleotide biosynthesis</keyword>
<evidence type="ECO:0000256" key="2">
    <source>
        <dbReference type="ARBA" id="ARBA00022642"/>
    </source>
</evidence>
<dbReference type="EMBL" id="JASATX010000004">
    <property type="protein sequence ID" value="MDI2099297.1"/>
    <property type="molecule type" value="Genomic_DNA"/>
</dbReference>
<dbReference type="Proteomes" id="UP001321506">
    <property type="component" value="Unassembled WGS sequence"/>
</dbReference>
<dbReference type="PANTHER" id="PTHR11080:SF2">
    <property type="entry name" value="LD05707P"/>
    <property type="match status" value="1"/>
</dbReference>
<accession>A0AAW6TCI6</accession>
<evidence type="ECO:0000313" key="10">
    <source>
        <dbReference type="Proteomes" id="UP001321506"/>
    </source>
</evidence>
<evidence type="ECO:0000256" key="6">
    <source>
        <dbReference type="ARBA" id="ARBA00039017"/>
    </source>
</evidence>
<keyword evidence="3" id="KW-0479">Metal-binding</keyword>
<evidence type="ECO:0000256" key="4">
    <source>
        <dbReference type="ARBA" id="ARBA00022801"/>
    </source>
</evidence>